<proteinExistence type="predicted"/>
<gene>
    <name evidence="2" type="ORF">K6Y31_04575</name>
</gene>
<keyword evidence="3" id="KW-1185">Reference proteome</keyword>
<accession>A0ABS8W533</accession>
<evidence type="ECO:0000313" key="2">
    <source>
        <dbReference type="EMBL" id="MCE2594084.1"/>
    </source>
</evidence>
<feature type="domain" description="HDOD" evidence="1">
    <location>
        <begin position="13"/>
        <end position="204"/>
    </location>
</feature>
<dbReference type="RefSeq" id="WP_233051661.1">
    <property type="nucleotide sequence ID" value="NZ_JAIMJA010000003.1"/>
</dbReference>
<evidence type="ECO:0000313" key="3">
    <source>
        <dbReference type="Proteomes" id="UP001201273"/>
    </source>
</evidence>
<dbReference type="InterPro" id="IPR013976">
    <property type="entry name" value="HDOD"/>
</dbReference>
<dbReference type="PANTHER" id="PTHR33525">
    <property type="match status" value="1"/>
</dbReference>
<name>A0ABS8W533_9GAMM</name>
<sequence>MQLNEVFSKLKQLPVVPALLAELMESFGDDNARIDVLAKKIAMDQSLSAKVIKMANSVAYRRGKEVTSIEQAVIRLGFNTMRSIVIASGISSAFPATPGFDKNKFWSDTFRVATIAKALAKHTTVEPETAFTCAMMHNIGEILLQSSLPEEMALVTMSMNQGASRIEAEREVLGFDYSQVGVELARRWNFSATFINAIEQQLDPLSFEEVSAEAILIRLSVFVNFAWNAGVPAAAIIGRFPKALAEHLNINPESLASQLDELQHQGNELAMSLGH</sequence>
<reference evidence="2 3" key="1">
    <citation type="journal article" date="2022" name="Environ. Microbiol. Rep.">
        <title>Eco-phylogenetic analyses reveal divergent evolution of vitamin B12 metabolism in the marine bacterial family 'Psychromonadaceae'.</title>
        <authorList>
            <person name="Jin X."/>
            <person name="Yang Y."/>
            <person name="Cao H."/>
            <person name="Gao B."/>
            <person name="Zhao Z."/>
        </authorList>
    </citation>
    <scope>NUCLEOTIDE SEQUENCE [LARGE SCALE GENOMIC DNA]</scope>
    <source>
        <strain evidence="2 3">MKS20</strain>
    </source>
</reference>
<dbReference type="Pfam" id="PF08668">
    <property type="entry name" value="HDOD"/>
    <property type="match status" value="1"/>
</dbReference>
<dbReference type="Gene3D" id="1.10.3210.10">
    <property type="entry name" value="Hypothetical protein af1432"/>
    <property type="match status" value="1"/>
</dbReference>
<organism evidence="2 3">
    <name type="scientific">Motilimonas cestriensis</name>
    <dbReference type="NCBI Taxonomy" id="2742685"/>
    <lineage>
        <taxon>Bacteria</taxon>
        <taxon>Pseudomonadati</taxon>
        <taxon>Pseudomonadota</taxon>
        <taxon>Gammaproteobacteria</taxon>
        <taxon>Alteromonadales</taxon>
        <taxon>Alteromonadales genera incertae sedis</taxon>
        <taxon>Motilimonas</taxon>
    </lineage>
</organism>
<dbReference type="PANTHER" id="PTHR33525:SF6">
    <property type="entry name" value="HDOD DOMAIN-CONTAINING PROTEIN"/>
    <property type="match status" value="1"/>
</dbReference>
<dbReference type="PROSITE" id="PS51833">
    <property type="entry name" value="HDOD"/>
    <property type="match status" value="1"/>
</dbReference>
<dbReference type="SUPFAM" id="SSF109604">
    <property type="entry name" value="HD-domain/PDEase-like"/>
    <property type="match status" value="1"/>
</dbReference>
<comment type="caution">
    <text evidence="2">The sequence shown here is derived from an EMBL/GenBank/DDBJ whole genome shotgun (WGS) entry which is preliminary data.</text>
</comment>
<protein>
    <submittedName>
        <fullName evidence="2">HDOD domain-containing protein</fullName>
    </submittedName>
</protein>
<dbReference type="EMBL" id="JAIMJA010000003">
    <property type="protein sequence ID" value="MCE2594084.1"/>
    <property type="molecule type" value="Genomic_DNA"/>
</dbReference>
<dbReference type="InterPro" id="IPR052340">
    <property type="entry name" value="RNase_Y/CdgJ"/>
</dbReference>
<dbReference type="Proteomes" id="UP001201273">
    <property type="component" value="Unassembled WGS sequence"/>
</dbReference>
<evidence type="ECO:0000259" key="1">
    <source>
        <dbReference type="PROSITE" id="PS51833"/>
    </source>
</evidence>